<sequence length="277" mass="30146">MANMNSATVLLGILPALLPLVGSDTAETSLLGVRRPLFAMLLAVSSPSVSPIRAFVYPNPREMLEKHELGLDVQSLRASTGTLVALIQYIVAIGAVANVVELGAELSYMTVSSWGPNETYLIYLWTFLALPVYACGLVCLRLRVHIVREHASPEQSGIRHRLAAWAWGEFTPCIFHGPIRLQLRRETYGYIFISWFTATGTVLHLVYGVLVFSSLLFISVQDAAAVVIRYLASAVLSRALVMYEISGMRQASRSSDATDGIGLDAGGRMDAFAIAKV</sequence>
<keyword evidence="1" id="KW-1133">Transmembrane helix</keyword>
<feature type="transmembrane region" description="Helical" evidence="1">
    <location>
        <begin position="223"/>
        <end position="243"/>
    </location>
</feature>
<evidence type="ECO:0000313" key="4">
    <source>
        <dbReference type="Proteomes" id="UP000192596"/>
    </source>
</evidence>
<feature type="signal peptide" evidence="2">
    <location>
        <begin position="1"/>
        <end position="23"/>
    </location>
</feature>
<evidence type="ECO:0000313" key="3">
    <source>
        <dbReference type="EMBL" id="OQN95372.1"/>
    </source>
</evidence>
<dbReference type="Proteomes" id="UP000192596">
    <property type="component" value="Unassembled WGS sequence"/>
</dbReference>
<keyword evidence="1" id="KW-0812">Transmembrane</keyword>
<dbReference type="InParanoid" id="A0A1V8S8B4"/>
<keyword evidence="4" id="KW-1185">Reference proteome</keyword>
<evidence type="ECO:0000256" key="2">
    <source>
        <dbReference type="SAM" id="SignalP"/>
    </source>
</evidence>
<feature type="transmembrane region" description="Helical" evidence="1">
    <location>
        <begin position="78"/>
        <end position="100"/>
    </location>
</feature>
<accession>A0A1V8S8B4</accession>
<dbReference type="AlphaFoldDB" id="A0A1V8S8B4"/>
<reference evidence="4" key="1">
    <citation type="submission" date="2017-03" db="EMBL/GenBank/DDBJ databases">
        <title>Genomes of endolithic fungi from Antarctica.</title>
        <authorList>
            <person name="Coleine C."/>
            <person name="Masonjones S."/>
            <person name="Stajich J.E."/>
        </authorList>
    </citation>
    <scope>NUCLEOTIDE SEQUENCE [LARGE SCALE GENOMIC DNA]</scope>
    <source>
        <strain evidence="4">CCFEE 5527</strain>
    </source>
</reference>
<dbReference type="OrthoDB" id="3009728at2759"/>
<gene>
    <name evidence="3" type="ORF">B0A48_18478</name>
</gene>
<evidence type="ECO:0000256" key="1">
    <source>
        <dbReference type="SAM" id="Phobius"/>
    </source>
</evidence>
<feature type="chain" id="PRO_5013342879" evidence="2">
    <location>
        <begin position="24"/>
        <end position="277"/>
    </location>
</feature>
<keyword evidence="1" id="KW-0472">Membrane</keyword>
<keyword evidence="2" id="KW-0732">Signal</keyword>
<proteinExistence type="predicted"/>
<feature type="transmembrane region" description="Helical" evidence="1">
    <location>
        <begin position="190"/>
        <end position="217"/>
    </location>
</feature>
<feature type="transmembrane region" description="Helical" evidence="1">
    <location>
        <begin position="38"/>
        <end position="57"/>
    </location>
</feature>
<dbReference type="EMBL" id="NAJO01000102">
    <property type="protein sequence ID" value="OQN95372.1"/>
    <property type="molecule type" value="Genomic_DNA"/>
</dbReference>
<organism evidence="3 4">
    <name type="scientific">Cryoendolithus antarcticus</name>
    <dbReference type="NCBI Taxonomy" id="1507870"/>
    <lineage>
        <taxon>Eukaryota</taxon>
        <taxon>Fungi</taxon>
        <taxon>Dikarya</taxon>
        <taxon>Ascomycota</taxon>
        <taxon>Pezizomycotina</taxon>
        <taxon>Dothideomycetes</taxon>
        <taxon>Dothideomycetidae</taxon>
        <taxon>Cladosporiales</taxon>
        <taxon>Cladosporiaceae</taxon>
        <taxon>Cryoendolithus</taxon>
    </lineage>
</organism>
<comment type="caution">
    <text evidence="3">The sequence shown here is derived from an EMBL/GenBank/DDBJ whole genome shotgun (WGS) entry which is preliminary data.</text>
</comment>
<name>A0A1V8S8B4_9PEZI</name>
<feature type="transmembrane region" description="Helical" evidence="1">
    <location>
        <begin position="120"/>
        <end position="140"/>
    </location>
</feature>
<protein>
    <submittedName>
        <fullName evidence="3">Uncharacterized protein</fullName>
    </submittedName>
</protein>